<dbReference type="EMBL" id="AHCF02000035">
    <property type="protein sequence ID" value="ERG59953.1"/>
    <property type="molecule type" value="Genomic_DNA"/>
</dbReference>
<dbReference type="Proteomes" id="UP000016534">
    <property type="component" value="Unassembled WGS sequence"/>
</dbReference>
<dbReference type="InterPro" id="IPR010035">
    <property type="entry name" value="Thi_S"/>
</dbReference>
<dbReference type="SUPFAM" id="SSF54285">
    <property type="entry name" value="MoaD/ThiS"/>
    <property type="match status" value="1"/>
</dbReference>
<keyword evidence="2" id="KW-1185">Reference proteome</keyword>
<protein>
    <submittedName>
        <fullName evidence="1">ThiS protein</fullName>
    </submittedName>
</protein>
<name>A0ABN0NFG2_9GAMM</name>
<dbReference type="CDD" id="cd00565">
    <property type="entry name" value="Ubl_ThiS"/>
    <property type="match status" value="1"/>
</dbReference>
<dbReference type="InterPro" id="IPR012675">
    <property type="entry name" value="Beta-grasp_dom_sf"/>
</dbReference>
<dbReference type="InterPro" id="IPR003749">
    <property type="entry name" value="ThiS/MoaD-like"/>
</dbReference>
<dbReference type="Gene3D" id="3.10.20.30">
    <property type="match status" value="1"/>
</dbReference>
<evidence type="ECO:0000313" key="2">
    <source>
        <dbReference type="Proteomes" id="UP000016534"/>
    </source>
</evidence>
<evidence type="ECO:0000313" key="1">
    <source>
        <dbReference type="EMBL" id="ERG59953.1"/>
    </source>
</evidence>
<proteinExistence type="predicted"/>
<accession>A0ABN0NFG2</accession>
<dbReference type="Pfam" id="PF02597">
    <property type="entry name" value="ThiS"/>
    <property type="match status" value="1"/>
</dbReference>
<reference evidence="1" key="1">
    <citation type="journal article" date="2012" name="J. Bacteriol.">
        <title>Genome sequences of type strains of seven species of the marine bacterium Pseudoalteromonas.</title>
        <authorList>
            <person name="Xie B.B."/>
            <person name="Shu Y.L."/>
            <person name="Qin Q.L."/>
            <person name="Rong J.C."/>
            <person name="Zhang X.Y."/>
            <person name="Chen X.L."/>
            <person name="Shi M."/>
            <person name="He H.L."/>
            <person name="Zhou B.C."/>
            <person name="Zhang Y.Z."/>
        </authorList>
    </citation>
    <scope>NUCLEOTIDE SEQUENCE [LARGE SCALE GENOMIC DNA]</scope>
    <source>
        <strain evidence="1">NCIMB 2128</strain>
    </source>
</reference>
<comment type="caution">
    <text evidence="1">The sequence shown here is derived from an EMBL/GenBank/DDBJ whole genome shotgun (WGS) entry which is preliminary data.</text>
</comment>
<sequence>MDIIINGKELTLTSSELKQCLIEYGAKAPFSVAINGQFVPQEQHANYTLNDGDCIDVLSPIQGG</sequence>
<reference evidence="1" key="2">
    <citation type="submission" date="2013-04" db="EMBL/GenBank/DDBJ databases">
        <title>Genome sequence of Pseudoalteromonas undina.</title>
        <authorList>
            <person name="Xie B.-B."/>
            <person name="Rong J.-C."/>
            <person name="Qin Q.-L."/>
            <person name="Shu Y.-L."/>
            <person name="Zhang Y.-Z."/>
        </authorList>
    </citation>
    <scope>NUCLEOTIDE SEQUENCE</scope>
    <source>
        <strain evidence="1">NCIMB 2128</strain>
    </source>
</reference>
<organism evidence="1 2">
    <name type="scientific">Pseudoalteromonas undina</name>
    <dbReference type="NCBI Taxonomy" id="43660"/>
    <lineage>
        <taxon>Bacteria</taxon>
        <taxon>Pseudomonadati</taxon>
        <taxon>Pseudomonadota</taxon>
        <taxon>Gammaproteobacteria</taxon>
        <taxon>Alteromonadales</taxon>
        <taxon>Pseudoalteromonadaceae</taxon>
        <taxon>Pseudoalteromonas</taxon>
    </lineage>
</organism>
<gene>
    <name evidence="1" type="ORF">PUND_14421</name>
</gene>
<dbReference type="InterPro" id="IPR016155">
    <property type="entry name" value="Mopterin_synth/thiamin_S_b"/>
</dbReference>
<dbReference type="NCBIfam" id="TIGR01683">
    <property type="entry name" value="thiS"/>
    <property type="match status" value="1"/>
</dbReference>